<protein>
    <submittedName>
        <fullName evidence="1">Uncharacterized protein</fullName>
    </submittedName>
</protein>
<evidence type="ECO:0000313" key="2">
    <source>
        <dbReference type="Proteomes" id="UP001055811"/>
    </source>
</evidence>
<comment type="caution">
    <text evidence="1">The sequence shown here is derived from an EMBL/GenBank/DDBJ whole genome shotgun (WGS) entry which is preliminary data.</text>
</comment>
<accession>A0ACB9F4C8</accession>
<name>A0ACB9F4C8_CICIN</name>
<gene>
    <name evidence="1" type="ORF">L2E82_16007</name>
</gene>
<dbReference type="EMBL" id="CM042011">
    <property type="protein sequence ID" value="KAI3765960.1"/>
    <property type="molecule type" value="Genomic_DNA"/>
</dbReference>
<keyword evidence="2" id="KW-1185">Reference proteome</keyword>
<sequence>MICLEKVKGGYLAPTYLSLVRLLRTSDTVSIDVNTRLSSTSSTLRPIGVDARKSAGSISRSPRKVNWRSNEFSERTLASNSMLV</sequence>
<proteinExistence type="predicted"/>
<reference evidence="1 2" key="2">
    <citation type="journal article" date="2022" name="Mol. Ecol. Resour.">
        <title>The genomes of chicory, endive, great burdock and yacon provide insights into Asteraceae paleo-polyploidization history and plant inulin production.</title>
        <authorList>
            <person name="Fan W."/>
            <person name="Wang S."/>
            <person name="Wang H."/>
            <person name="Wang A."/>
            <person name="Jiang F."/>
            <person name="Liu H."/>
            <person name="Zhao H."/>
            <person name="Xu D."/>
            <person name="Zhang Y."/>
        </authorList>
    </citation>
    <scope>NUCLEOTIDE SEQUENCE [LARGE SCALE GENOMIC DNA]</scope>
    <source>
        <strain evidence="2">cv. Punajuju</strain>
        <tissue evidence="1">Leaves</tissue>
    </source>
</reference>
<dbReference type="Proteomes" id="UP001055811">
    <property type="component" value="Linkage Group LG03"/>
</dbReference>
<organism evidence="1 2">
    <name type="scientific">Cichorium intybus</name>
    <name type="common">Chicory</name>
    <dbReference type="NCBI Taxonomy" id="13427"/>
    <lineage>
        <taxon>Eukaryota</taxon>
        <taxon>Viridiplantae</taxon>
        <taxon>Streptophyta</taxon>
        <taxon>Embryophyta</taxon>
        <taxon>Tracheophyta</taxon>
        <taxon>Spermatophyta</taxon>
        <taxon>Magnoliopsida</taxon>
        <taxon>eudicotyledons</taxon>
        <taxon>Gunneridae</taxon>
        <taxon>Pentapetalae</taxon>
        <taxon>asterids</taxon>
        <taxon>campanulids</taxon>
        <taxon>Asterales</taxon>
        <taxon>Asteraceae</taxon>
        <taxon>Cichorioideae</taxon>
        <taxon>Cichorieae</taxon>
        <taxon>Cichoriinae</taxon>
        <taxon>Cichorium</taxon>
    </lineage>
</organism>
<evidence type="ECO:0000313" key="1">
    <source>
        <dbReference type="EMBL" id="KAI3765960.1"/>
    </source>
</evidence>
<reference evidence="2" key="1">
    <citation type="journal article" date="2022" name="Mol. Ecol. Resour.">
        <title>The genomes of chicory, endive, great burdock and yacon provide insights into Asteraceae palaeo-polyploidization history and plant inulin production.</title>
        <authorList>
            <person name="Fan W."/>
            <person name="Wang S."/>
            <person name="Wang H."/>
            <person name="Wang A."/>
            <person name="Jiang F."/>
            <person name="Liu H."/>
            <person name="Zhao H."/>
            <person name="Xu D."/>
            <person name="Zhang Y."/>
        </authorList>
    </citation>
    <scope>NUCLEOTIDE SEQUENCE [LARGE SCALE GENOMIC DNA]</scope>
    <source>
        <strain evidence="2">cv. Punajuju</strain>
    </source>
</reference>